<dbReference type="InterPro" id="IPR027417">
    <property type="entry name" value="P-loop_NTPase"/>
</dbReference>
<dbReference type="InterPro" id="IPR036640">
    <property type="entry name" value="ABC1_TM_sf"/>
</dbReference>
<evidence type="ECO:0000256" key="5">
    <source>
        <dbReference type="ARBA" id="ARBA00022840"/>
    </source>
</evidence>
<name>A0A9D4P4G6_DERFA</name>
<reference evidence="11" key="2">
    <citation type="journal article" date="2021" name="World Allergy Organ. J.">
        <title>Chromosome-level assembly of Dermatophagoides farinae genome and transcriptome reveals two novel allergens Der f 37 and Der f 39.</title>
        <authorList>
            <person name="Chen J."/>
            <person name="Cai Z."/>
            <person name="Fan D."/>
            <person name="Hu J."/>
            <person name="Hou Y."/>
            <person name="He Y."/>
            <person name="Zhang Z."/>
            <person name="Zhao Z."/>
            <person name="Gao P."/>
            <person name="Hu W."/>
            <person name="Sun J."/>
            <person name="Li J."/>
            <person name="Ji K."/>
        </authorList>
    </citation>
    <scope>NUCLEOTIDE SEQUENCE</scope>
    <source>
        <strain evidence="11">JKM2019</strain>
    </source>
</reference>
<evidence type="ECO:0000256" key="2">
    <source>
        <dbReference type="ARBA" id="ARBA00022448"/>
    </source>
</evidence>
<evidence type="ECO:0000256" key="8">
    <source>
        <dbReference type="SAM" id="Phobius"/>
    </source>
</evidence>
<dbReference type="GO" id="GO:0006635">
    <property type="term" value="P:fatty acid beta-oxidation"/>
    <property type="evidence" value="ECO:0007669"/>
    <property type="project" value="TreeGrafter"/>
</dbReference>
<dbReference type="PANTHER" id="PTHR11384">
    <property type="entry name" value="ATP-BINDING CASSETTE, SUB-FAMILY D MEMBER"/>
    <property type="match status" value="1"/>
</dbReference>
<keyword evidence="6 8" id="KW-1133">Transmembrane helix</keyword>
<feature type="domain" description="ABC transporter" evidence="9">
    <location>
        <begin position="471"/>
        <end position="696"/>
    </location>
</feature>
<dbReference type="EMBL" id="SDOV01000002">
    <property type="protein sequence ID" value="KAH7644234.1"/>
    <property type="molecule type" value="Genomic_DNA"/>
</dbReference>
<evidence type="ECO:0000313" key="11">
    <source>
        <dbReference type="EMBL" id="KAH7644234.1"/>
    </source>
</evidence>
<dbReference type="GO" id="GO:0015910">
    <property type="term" value="P:long-chain fatty acid import into peroxisome"/>
    <property type="evidence" value="ECO:0007669"/>
    <property type="project" value="TreeGrafter"/>
</dbReference>
<feature type="transmembrane region" description="Helical" evidence="8">
    <location>
        <begin position="222"/>
        <end position="244"/>
    </location>
</feature>
<dbReference type="PROSITE" id="PS50929">
    <property type="entry name" value="ABC_TM1F"/>
    <property type="match status" value="1"/>
</dbReference>
<dbReference type="InterPro" id="IPR003593">
    <property type="entry name" value="AAA+_ATPase"/>
</dbReference>
<keyword evidence="5" id="KW-0067">ATP-binding</keyword>
<reference evidence="11" key="1">
    <citation type="submission" date="2020-06" db="EMBL/GenBank/DDBJ databases">
        <authorList>
            <person name="Ji K."/>
            <person name="Li J."/>
        </authorList>
    </citation>
    <scope>NUCLEOTIDE SEQUENCE</scope>
    <source>
        <strain evidence="11">JKM2019</strain>
        <tissue evidence="11">Whole body</tissue>
    </source>
</reference>
<keyword evidence="4" id="KW-0547">Nucleotide-binding</keyword>
<organism evidence="11">
    <name type="scientific">Dermatophagoides farinae</name>
    <name type="common">American house dust mite</name>
    <dbReference type="NCBI Taxonomy" id="6954"/>
    <lineage>
        <taxon>Eukaryota</taxon>
        <taxon>Metazoa</taxon>
        <taxon>Ecdysozoa</taxon>
        <taxon>Arthropoda</taxon>
        <taxon>Chelicerata</taxon>
        <taxon>Arachnida</taxon>
        <taxon>Acari</taxon>
        <taxon>Acariformes</taxon>
        <taxon>Sarcoptiformes</taxon>
        <taxon>Astigmata</taxon>
        <taxon>Psoroptidia</taxon>
        <taxon>Analgoidea</taxon>
        <taxon>Pyroglyphidae</taxon>
        <taxon>Dermatophagoidinae</taxon>
        <taxon>Dermatophagoides</taxon>
    </lineage>
</organism>
<evidence type="ECO:0000256" key="3">
    <source>
        <dbReference type="ARBA" id="ARBA00022692"/>
    </source>
</evidence>
<proteinExistence type="inferred from homology"/>
<dbReference type="Pfam" id="PF06472">
    <property type="entry name" value="ABC_membrane_2"/>
    <property type="match status" value="1"/>
</dbReference>
<dbReference type="SMART" id="SM00382">
    <property type="entry name" value="AAA"/>
    <property type="match status" value="1"/>
</dbReference>
<feature type="domain" description="ABC transmembrane type-1" evidence="10">
    <location>
        <begin position="204"/>
        <end position="400"/>
    </location>
</feature>
<dbReference type="Gene3D" id="1.20.1560.10">
    <property type="entry name" value="ABC transporter type 1, transmembrane domain"/>
    <property type="match status" value="1"/>
</dbReference>
<dbReference type="GO" id="GO:0042760">
    <property type="term" value="P:very long-chain fatty acid catabolic process"/>
    <property type="evidence" value="ECO:0007669"/>
    <property type="project" value="TreeGrafter"/>
</dbReference>
<keyword evidence="7 8" id="KW-0472">Membrane</keyword>
<keyword evidence="2" id="KW-0813">Transport</keyword>
<dbReference type="Pfam" id="PF00005">
    <property type="entry name" value="ABC_tran"/>
    <property type="match status" value="1"/>
</dbReference>
<evidence type="ECO:0000256" key="6">
    <source>
        <dbReference type="ARBA" id="ARBA00022989"/>
    </source>
</evidence>
<dbReference type="InterPro" id="IPR003439">
    <property type="entry name" value="ABC_transporter-like_ATP-bd"/>
</dbReference>
<dbReference type="GO" id="GO:0016887">
    <property type="term" value="F:ATP hydrolysis activity"/>
    <property type="evidence" value="ECO:0007669"/>
    <property type="project" value="InterPro"/>
</dbReference>
<dbReference type="InterPro" id="IPR011527">
    <property type="entry name" value="ABC1_TM_dom"/>
</dbReference>
<evidence type="ECO:0000256" key="1">
    <source>
        <dbReference type="ARBA" id="ARBA00008575"/>
    </source>
</evidence>
<evidence type="ECO:0000256" key="7">
    <source>
        <dbReference type="ARBA" id="ARBA00023136"/>
    </source>
</evidence>
<evidence type="ECO:0000259" key="9">
    <source>
        <dbReference type="PROSITE" id="PS50893"/>
    </source>
</evidence>
<accession>A0A9D4P4G6</accession>
<dbReference type="Gene3D" id="3.40.50.300">
    <property type="entry name" value="P-loop containing nucleotide triphosphate hydrolases"/>
    <property type="match status" value="1"/>
</dbReference>
<dbReference type="GO" id="GO:0007031">
    <property type="term" value="P:peroxisome organization"/>
    <property type="evidence" value="ECO:0007669"/>
    <property type="project" value="TreeGrafter"/>
</dbReference>
<dbReference type="SUPFAM" id="SSF52540">
    <property type="entry name" value="P-loop containing nucleoside triphosphate hydrolases"/>
    <property type="match status" value="1"/>
</dbReference>
<dbReference type="GO" id="GO:0140359">
    <property type="term" value="F:ABC-type transporter activity"/>
    <property type="evidence" value="ECO:0007669"/>
    <property type="project" value="InterPro"/>
</dbReference>
<dbReference type="GO" id="GO:0005778">
    <property type="term" value="C:peroxisomal membrane"/>
    <property type="evidence" value="ECO:0007669"/>
    <property type="project" value="TreeGrafter"/>
</dbReference>
<dbReference type="InterPro" id="IPR050835">
    <property type="entry name" value="ABC_transporter_sub-D"/>
</dbReference>
<sequence length="696" mass="81384">MAGKLLPQWLNLSLVSNNIKSLQMKILELELSQCVEHLFEHPLFIEHCKMIARWSINQFRCTIMCKQLKMLPILSQKWSLFITKIFSLHKPSIMAGLFGLFTIAILYEVAIYHVGLISSDYYEILGEKDKHRFIIQTLQSIGLIIAISLLKSLKDYLASYLHVEWRKQCTIQIHDQYFQNFAYFRLNVLNYSHILMNNDYVDGKHPLDNVDQRITQDVDRMFQMLSIIVPELLVWPFIVVFYWYKSQIKTGWLGPISCLMLFVIGSGINLFLINRVSHYVYQQERREGDFRFQHVRIRNNAESIAFISGEMAEHRKCYSLLDALITVQYRLIFRKFLLLFTTNLSDYFGSILSFIAIAVPLFAGHYDNLTPQELSKLISANAFVTIYLINCFTRLIDLSQNLSVFLGNYNRIIELNKWFLQQQQQQSSNNNSGNISSTDAHQTNSNLVVVDGDRPLKFDDDNPEFNDQSFYEMKNVTIQTPLRQTILENLNLIIKPRVNLIITGASGIGKTSILRSLKGIWPISYGSIQRNSQLDQGSTEVMFFTHKPLLTSGSVAEQILYPKIYERQQWFQNDGFRERVVDILKFLDLEECVLKRVNNNIHDDFNENWLDHLSIGEAQRFQMARIFFHRPRIVFLDESTTSLPEDVEEKIINELVHRYSITIVSCGHRRSLKRYHQMELRIRSSEIFELRESSKL</sequence>
<keyword evidence="3 8" id="KW-0812">Transmembrane</keyword>
<protein>
    <submittedName>
        <fullName evidence="11">Abc transporter-like protein 6</fullName>
    </submittedName>
</protein>
<dbReference type="SUPFAM" id="SSF90123">
    <property type="entry name" value="ABC transporter transmembrane region"/>
    <property type="match status" value="1"/>
</dbReference>
<dbReference type="GO" id="GO:0005524">
    <property type="term" value="F:ATP binding"/>
    <property type="evidence" value="ECO:0007669"/>
    <property type="project" value="UniProtKB-KW"/>
</dbReference>
<feature type="transmembrane region" description="Helical" evidence="8">
    <location>
        <begin position="336"/>
        <end position="362"/>
    </location>
</feature>
<comment type="caution">
    <text evidence="11">The sequence shown here is derived from an EMBL/GenBank/DDBJ whole genome shotgun (WGS) entry which is preliminary data.</text>
</comment>
<evidence type="ECO:0000259" key="10">
    <source>
        <dbReference type="PROSITE" id="PS50929"/>
    </source>
</evidence>
<dbReference type="GO" id="GO:0005324">
    <property type="term" value="F:long-chain fatty acid transmembrane transporter activity"/>
    <property type="evidence" value="ECO:0007669"/>
    <property type="project" value="TreeGrafter"/>
</dbReference>
<dbReference type="AlphaFoldDB" id="A0A9D4P4G6"/>
<dbReference type="PANTHER" id="PTHR11384:SF59">
    <property type="entry name" value="LYSOSOMAL COBALAMIN TRANSPORTER ABCD4"/>
    <property type="match status" value="1"/>
</dbReference>
<feature type="transmembrane region" description="Helical" evidence="8">
    <location>
        <begin position="133"/>
        <end position="150"/>
    </location>
</feature>
<comment type="similarity">
    <text evidence="1">Belongs to the ABC transporter superfamily. ABCD family. Peroxisomal fatty acyl CoA transporter (TC 3.A.1.203) subfamily.</text>
</comment>
<gene>
    <name evidence="11" type="ORF">HUG17_6596</name>
</gene>
<evidence type="ECO:0000256" key="4">
    <source>
        <dbReference type="ARBA" id="ARBA00022741"/>
    </source>
</evidence>
<dbReference type="PROSITE" id="PS50893">
    <property type="entry name" value="ABC_TRANSPORTER_2"/>
    <property type="match status" value="1"/>
</dbReference>
<dbReference type="Proteomes" id="UP000828236">
    <property type="component" value="Unassembled WGS sequence"/>
</dbReference>
<feature type="transmembrane region" description="Helical" evidence="8">
    <location>
        <begin position="93"/>
        <end position="113"/>
    </location>
</feature>
<feature type="transmembrane region" description="Helical" evidence="8">
    <location>
        <begin position="250"/>
        <end position="273"/>
    </location>
</feature>